<sequence>MRRTGSPSDFPVAPRLLPAATRRHLRRLHGYANQVGRLGDDPGPGGGAFDRFERELRAVHAGAPASHPILAALAPTIAACRLPVEPLARLVEGRRTDRVVLRYRSFDQVVAHCRLSANPIGELVLHVFGCATAERVELSDRVCTALQVIGHLRGRRRGLRPGRGVPAAGGHGPVRGAGGRTRPRDGVRERTGPAPGWTPARR</sequence>
<proteinExistence type="predicted"/>
<dbReference type="Proteomes" id="UP001501444">
    <property type="component" value="Unassembled WGS sequence"/>
</dbReference>
<dbReference type="Pfam" id="PF00494">
    <property type="entry name" value="SQS_PSY"/>
    <property type="match status" value="1"/>
</dbReference>
<dbReference type="Gene3D" id="1.10.600.10">
    <property type="entry name" value="Farnesyl Diphosphate Synthase"/>
    <property type="match status" value="1"/>
</dbReference>
<comment type="caution">
    <text evidence="2">The sequence shown here is derived from an EMBL/GenBank/DDBJ whole genome shotgun (WGS) entry which is preliminary data.</text>
</comment>
<evidence type="ECO:0000256" key="1">
    <source>
        <dbReference type="SAM" id="MobiDB-lite"/>
    </source>
</evidence>
<evidence type="ECO:0000313" key="2">
    <source>
        <dbReference type="EMBL" id="GAA2326313.1"/>
    </source>
</evidence>
<feature type="region of interest" description="Disordered" evidence="1">
    <location>
        <begin position="157"/>
        <end position="202"/>
    </location>
</feature>
<dbReference type="InterPro" id="IPR008949">
    <property type="entry name" value="Isoprenoid_synthase_dom_sf"/>
</dbReference>
<evidence type="ECO:0000313" key="3">
    <source>
        <dbReference type="Proteomes" id="UP001501444"/>
    </source>
</evidence>
<keyword evidence="3" id="KW-1185">Reference proteome</keyword>
<dbReference type="PANTHER" id="PTHR31480">
    <property type="entry name" value="BIFUNCTIONAL LYCOPENE CYCLASE/PHYTOENE SYNTHASE"/>
    <property type="match status" value="1"/>
</dbReference>
<gene>
    <name evidence="2" type="ORF">GCM10010170_001040</name>
</gene>
<feature type="compositionally biased region" description="Basic and acidic residues" evidence="1">
    <location>
        <begin position="182"/>
        <end position="191"/>
    </location>
</feature>
<dbReference type="InterPro" id="IPR002060">
    <property type="entry name" value="Squ/phyt_synthse"/>
</dbReference>
<accession>A0ABP5SAY9</accession>
<protein>
    <submittedName>
        <fullName evidence="2">Uncharacterized protein</fullName>
    </submittedName>
</protein>
<reference evidence="3" key="1">
    <citation type="journal article" date="2019" name="Int. J. Syst. Evol. Microbiol.">
        <title>The Global Catalogue of Microorganisms (GCM) 10K type strain sequencing project: providing services to taxonomists for standard genome sequencing and annotation.</title>
        <authorList>
            <consortium name="The Broad Institute Genomics Platform"/>
            <consortium name="The Broad Institute Genome Sequencing Center for Infectious Disease"/>
            <person name="Wu L."/>
            <person name="Ma J."/>
        </authorList>
    </citation>
    <scope>NUCLEOTIDE SEQUENCE [LARGE SCALE GENOMIC DNA]</scope>
    <source>
        <strain evidence="3">JCM 3272</strain>
    </source>
</reference>
<organism evidence="2 3">
    <name type="scientific">Dactylosporangium salmoneum</name>
    <dbReference type="NCBI Taxonomy" id="53361"/>
    <lineage>
        <taxon>Bacteria</taxon>
        <taxon>Bacillati</taxon>
        <taxon>Actinomycetota</taxon>
        <taxon>Actinomycetes</taxon>
        <taxon>Micromonosporales</taxon>
        <taxon>Micromonosporaceae</taxon>
        <taxon>Dactylosporangium</taxon>
    </lineage>
</organism>
<name>A0ABP5SAY9_9ACTN</name>
<feature type="compositionally biased region" description="Gly residues" evidence="1">
    <location>
        <begin position="167"/>
        <end position="179"/>
    </location>
</feature>
<dbReference type="EMBL" id="BAAARV010000003">
    <property type="protein sequence ID" value="GAA2326313.1"/>
    <property type="molecule type" value="Genomic_DNA"/>
</dbReference>
<dbReference type="SUPFAM" id="SSF48576">
    <property type="entry name" value="Terpenoid synthases"/>
    <property type="match status" value="1"/>
</dbReference>